<reference evidence="3" key="1">
    <citation type="submission" date="2016-10" db="EMBL/GenBank/DDBJ databases">
        <authorList>
            <person name="de Groot N.N."/>
        </authorList>
    </citation>
    <scope>NUCLEOTIDE SEQUENCE</scope>
</reference>
<dbReference type="AlphaFoldDB" id="A0A1W1BFD8"/>
<dbReference type="PANTHER" id="PTHR36509">
    <property type="entry name" value="BLL3101 PROTEIN"/>
    <property type="match status" value="1"/>
</dbReference>
<proteinExistence type="predicted"/>
<feature type="domain" description="DUF1214" evidence="1">
    <location>
        <begin position="344"/>
        <end position="453"/>
    </location>
</feature>
<dbReference type="InterPro" id="IPR037049">
    <property type="entry name" value="DUF1214_C_sf"/>
</dbReference>
<accession>A0A1W1BFD8</accession>
<evidence type="ECO:0000259" key="1">
    <source>
        <dbReference type="Pfam" id="PF06742"/>
    </source>
</evidence>
<dbReference type="InterPro" id="IPR010621">
    <property type="entry name" value="DUF1214"/>
</dbReference>
<sequence length="469" mass="53468">MIRHIKQILTGTFVVMLAASLQLHAATFKKDELDRIALQSYIYTYPLVLMEITRKQMTNMPLGQNPNRGPMMQFTHIRTFPNAKFREVVRPNFDTLYSLAWVDVSKEPVILSVPKVKDRFYMLPMYDMWTDTFAVVGTYANGNDAGHFALCMPDWKGKLPKGVKRINATTPIFWFIGRTQTNGSKDYAYINKIQDGYKLTPLSYFLAGKTYKPAFKKDPTVDDETPPMKQVAKMDAKTFFTMAMELMQIHPPHAVDQVRLDRMERIGLTPKGFDYDKLSPEVKSALERAVAKSHKVMGAYVPKIGPIVNGWQVPTKSIGVYGIDYLQRATIAMYGLGANPYYWAFYPLNVTDKNGKVPMGDKKYVIHFDKGQLPPVDAFWSVTIYDKDGFPIDNPIDRYALGDRDNMKFNKDGSLDIYIQAKAPSKDKQSNWLPSNGKKEVVSLVLRMYGPKQVAIDGKWQPPYVEEVQ</sequence>
<protein>
    <submittedName>
        <fullName evidence="3">Putative exported protein</fullName>
    </submittedName>
</protein>
<dbReference type="PANTHER" id="PTHR36509:SF2">
    <property type="entry name" value="BLL3101 PROTEIN"/>
    <property type="match status" value="1"/>
</dbReference>
<dbReference type="Gene3D" id="2.60.120.600">
    <property type="entry name" value="Domain of unknown function DUF1214, C-terminal domain"/>
    <property type="match status" value="1"/>
</dbReference>
<dbReference type="SUPFAM" id="SSF160935">
    <property type="entry name" value="VPA0735-like"/>
    <property type="match status" value="1"/>
</dbReference>
<evidence type="ECO:0000313" key="3">
    <source>
        <dbReference type="EMBL" id="SFV52264.1"/>
    </source>
</evidence>
<name>A0A1W1BFD8_9ZZZZ</name>
<dbReference type="EMBL" id="FPHK01000001">
    <property type="protein sequence ID" value="SFV52264.1"/>
    <property type="molecule type" value="Genomic_DNA"/>
</dbReference>
<dbReference type="Pfam" id="PF06742">
    <property type="entry name" value="DUF1214"/>
    <property type="match status" value="1"/>
</dbReference>
<feature type="domain" description="DUF1254" evidence="2">
    <location>
        <begin position="73"/>
        <end position="201"/>
    </location>
</feature>
<evidence type="ECO:0000259" key="2">
    <source>
        <dbReference type="Pfam" id="PF06863"/>
    </source>
</evidence>
<dbReference type="InterPro" id="IPR037050">
    <property type="entry name" value="DUF1254_sf"/>
</dbReference>
<gene>
    <name evidence="3" type="ORF">MNB_SM-6-951</name>
</gene>
<dbReference type="InterPro" id="IPR010679">
    <property type="entry name" value="DUF1254"/>
</dbReference>
<dbReference type="Pfam" id="PF06863">
    <property type="entry name" value="DUF1254"/>
    <property type="match status" value="1"/>
</dbReference>
<organism evidence="3">
    <name type="scientific">hydrothermal vent metagenome</name>
    <dbReference type="NCBI Taxonomy" id="652676"/>
    <lineage>
        <taxon>unclassified sequences</taxon>
        <taxon>metagenomes</taxon>
        <taxon>ecological metagenomes</taxon>
    </lineage>
</organism>
<dbReference type="Gene3D" id="2.60.40.1610">
    <property type="entry name" value="Domain of unknown function DUF1254"/>
    <property type="match status" value="1"/>
</dbReference>